<dbReference type="RefSeq" id="WP_222227528.1">
    <property type="nucleotide sequence ID" value="NZ_CP081847.1"/>
</dbReference>
<dbReference type="PROSITE" id="PS51900">
    <property type="entry name" value="CB"/>
    <property type="match status" value="1"/>
</dbReference>
<feature type="domain" description="Core-binding (CB)" evidence="7">
    <location>
        <begin position="65"/>
        <end position="140"/>
    </location>
</feature>
<name>A0AAW8T9H6_9ENTE</name>
<dbReference type="EMBL" id="JARPXL010000021">
    <property type="protein sequence ID" value="MDT2545971.1"/>
    <property type="molecule type" value="Genomic_DNA"/>
</dbReference>
<dbReference type="SUPFAM" id="SSF56349">
    <property type="entry name" value="DNA breaking-rejoining enzymes"/>
    <property type="match status" value="1"/>
</dbReference>
<evidence type="ECO:0000313" key="8">
    <source>
        <dbReference type="EMBL" id="MDT2545971.1"/>
    </source>
</evidence>
<dbReference type="PROSITE" id="PS51898">
    <property type="entry name" value="TYR_RECOMBINASE"/>
    <property type="match status" value="1"/>
</dbReference>
<keyword evidence="4" id="KW-0233">DNA recombination</keyword>
<evidence type="ECO:0000256" key="1">
    <source>
        <dbReference type="ARBA" id="ARBA00008857"/>
    </source>
</evidence>
<comment type="caution">
    <text evidence="8">The sequence shown here is derived from an EMBL/GenBank/DDBJ whole genome shotgun (WGS) entry which is preliminary data.</text>
</comment>
<evidence type="ECO:0000256" key="4">
    <source>
        <dbReference type="ARBA" id="ARBA00023172"/>
    </source>
</evidence>
<dbReference type="AlphaFoldDB" id="A0AAW8T9H6"/>
<dbReference type="GO" id="GO:0006310">
    <property type="term" value="P:DNA recombination"/>
    <property type="evidence" value="ECO:0007669"/>
    <property type="project" value="UniProtKB-KW"/>
</dbReference>
<evidence type="ECO:0000256" key="5">
    <source>
        <dbReference type="PROSITE-ProRule" id="PRU01248"/>
    </source>
</evidence>
<keyword evidence="2" id="KW-0229">DNA integration</keyword>
<dbReference type="InterPro" id="IPR004107">
    <property type="entry name" value="Integrase_SAM-like_N"/>
</dbReference>
<feature type="domain" description="Tyr recombinase" evidence="6">
    <location>
        <begin position="168"/>
        <end position="363"/>
    </location>
</feature>
<dbReference type="GO" id="GO:0015074">
    <property type="term" value="P:DNA integration"/>
    <property type="evidence" value="ECO:0007669"/>
    <property type="project" value="InterPro"/>
</dbReference>
<dbReference type="InterPro" id="IPR044068">
    <property type="entry name" value="CB"/>
</dbReference>
<dbReference type="InterPro" id="IPR010998">
    <property type="entry name" value="Integrase_recombinase_N"/>
</dbReference>
<dbReference type="Gene3D" id="1.10.443.10">
    <property type="entry name" value="Intergrase catalytic core"/>
    <property type="match status" value="1"/>
</dbReference>
<dbReference type="CDD" id="cd01189">
    <property type="entry name" value="INT_ICEBs1_C_like"/>
    <property type="match status" value="1"/>
</dbReference>
<accession>A0AAW8T9H6</accession>
<evidence type="ECO:0000256" key="3">
    <source>
        <dbReference type="ARBA" id="ARBA00023125"/>
    </source>
</evidence>
<keyword evidence="3 5" id="KW-0238">DNA-binding</keyword>
<dbReference type="PANTHER" id="PTHR30349">
    <property type="entry name" value="PHAGE INTEGRASE-RELATED"/>
    <property type="match status" value="1"/>
</dbReference>
<dbReference type="InterPro" id="IPR013762">
    <property type="entry name" value="Integrase-like_cat_sf"/>
</dbReference>
<gene>
    <name evidence="8" type="ORF">P7D69_16600</name>
</gene>
<dbReference type="InterPro" id="IPR011010">
    <property type="entry name" value="DNA_brk_join_enz"/>
</dbReference>
<organism evidence="8 9">
    <name type="scientific">Enterococcus raffinosus</name>
    <dbReference type="NCBI Taxonomy" id="71452"/>
    <lineage>
        <taxon>Bacteria</taxon>
        <taxon>Bacillati</taxon>
        <taxon>Bacillota</taxon>
        <taxon>Bacilli</taxon>
        <taxon>Lactobacillales</taxon>
        <taxon>Enterococcaceae</taxon>
        <taxon>Enterococcus</taxon>
    </lineage>
</organism>
<dbReference type="PANTHER" id="PTHR30349:SF64">
    <property type="entry name" value="PROPHAGE INTEGRASE INTD-RELATED"/>
    <property type="match status" value="1"/>
</dbReference>
<comment type="similarity">
    <text evidence="1">Belongs to the 'phage' integrase family.</text>
</comment>
<dbReference type="Proteomes" id="UP001254770">
    <property type="component" value="Unassembled WGS sequence"/>
</dbReference>
<dbReference type="InterPro" id="IPR002104">
    <property type="entry name" value="Integrase_catalytic"/>
</dbReference>
<dbReference type="Gene3D" id="1.10.150.130">
    <property type="match status" value="1"/>
</dbReference>
<evidence type="ECO:0000256" key="2">
    <source>
        <dbReference type="ARBA" id="ARBA00022908"/>
    </source>
</evidence>
<dbReference type="Pfam" id="PF00589">
    <property type="entry name" value="Phage_integrase"/>
    <property type="match status" value="1"/>
</dbReference>
<dbReference type="InterPro" id="IPR050090">
    <property type="entry name" value="Tyrosine_recombinase_XerCD"/>
</dbReference>
<dbReference type="Pfam" id="PF14659">
    <property type="entry name" value="Phage_int_SAM_3"/>
    <property type="match status" value="1"/>
</dbReference>
<evidence type="ECO:0000313" key="9">
    <source>
        <dbReference type="Proteomes" id="UP001254770"/>
    </source>
</evidence>
<dbReference type="GO" id="GO:0003677">
    <property type="term" value="F:DNA binding"/>
    <property type="evidence" value="ECO:0007669"/>
    <property type="project" value="UniProtKB-UniRule"/>
</dbReference>
<sequence>MRRGENIYYRKDGRWEGRYIKGRKANGKAQYGSVYGKTFQEVRLKLYPLKAKYQAIRKTQGDWSMTYREWGIRWLAEIKGEIKQSTYSNYEYKLTHYVFSEIGDEGLNELNELAAQKLLQRLKQRQLRTSTILAIFRIINQTINHAIRKRYLKENPFLSIKLPKPSKTRQQALSKKEQKSLEQAALREKKGQGMPTLLALHAGLRIGEIAALTWQDIDFETNQIHISSTYQRILTQKDLERRTELIYTRSKTEASVRKIPLSRTLRKELLKLQKKTMGHFVCSNNNRPSEPRLLTYHFHRLRNKANLKSIHFHQLRHTFATRCVESNGDIVSISALMGHSSSKMTLDTYADALMDQRIKVVHQMEKAIS</sequence>
<evidence type="ECO:0000259" key="7">
    <source>
        <dbReference type="PROSITE" id="PS51900"/>
    </source>
</evidence>
<proteinExistence type="inferred from homology"/>
<protein>
    <submittedName>
        <fullName evidence="8">Tyrosine-type recombinase/integrase</fullName>
    </submittedName>
</protein>
<evidence type="ECO:0000259" key="6">
    <source>
        <dbReference type="PROSITE" id="PS51898"/>
    </source>
</evidence>
<reference evidence="8" key="1">
    <citation type="submission" date="2023-03" db="EMBL/GenBank/DDBJ databases">
        <authorList>
            <person name="Shen W."/>
            <person name="Cai J."/>
        </authorList>
    </citation>
    <scope>NUCLEOTIDE SEQUENCE</scope>
    <source>
        <strain evidence="8">Y15</strain>
    </source>
</reference>